<feature type="compositionally biased region" description="Low complexity" evidence="1">
    <location>
        <begin position="569"/>
        <end position="605"/>
    </location>
</feature>
<feature type="chain" id="PRO_5043540649" evidence="2">
    <location>
        <begin position="17"/>
        <end position="623"/>
    </location>
</feature>
<dbReference type="AlphaFoldDB" id="A0AAV6QT63"/>
<proteinExistence type="predicted"/>
<protein>
    <submittedName>
        <fullName evidence="3">Uncharacterized protein</fullName>
    </submittedName>
</protein>
<dbReference type="Proteomes" id="UP000693946">
    <property type="component" value="Linkage Group LG3"/>
</dbReference>
<organism evidence="3 4">
    <name type="scientific">Solea senegalensis</name>
    <name type="common">Senegalese sole</name>
    <dbReference type="NCBI Taxonomy" id="28829"/>
    <lineage>
        <taxon>Eukaryota</taxon>
        <taxon>Metazoa</taxon>
        <taxon>Chordata</taxon>
        <taxon>Craniata</taxon>
        <taxon>Vertebrata</taxon>
        <taxon>Euteleostomi</taxon>
        <taxon>Actinopterygii</taxon>
        <taxon>Neopterygii</taxon>
        <taxon>Teleostei</taxon>
        <taxon>Neoteleostei</taxon>
        <taxon>Acanthomorphata</taxon>
        <taxon>Carangaria</taxon>
        <taxon>Pleuronectiformes</taxon>
        <taxon>Pleuronectoidei</taxon>
        <taxon>Soleidae</taxon>
        <taxon>Solea</taxon>
    </lineage>
</organism>
<name>A0AAV6QT63_SOLSE</name>
<evidence type="ECO:0000313" key="4">
    <source>
        <dbReference type="Proteomes" id="UP000693946"/>
    </source>
</evidence>
<feature type="region of interest" description="Disordered" evidence="1">
    <location>
        <begin position="569"/>
        <end position="623"/>
    </location>
</feature>
<keyword evidence="2" id="KW-0732">Signal</keyword>
<keyword evidence="4" id="KW-1185">Reference proteome</keyword>
<accession>A0AAV6QT63</accession>
<feature type="compositionally biased region" description="Low complexity" evidence="1">
    <location>
        <begin position="397"/>
        <end position="420"/>
    </location>
</feature>
<dbReference type="EMBL" id="JAGKHQ010000015">
    <property type="protein sequence ID" value="KAG7496265.1"/>
    <property type="molecule type" value="Genomic_DNA"/>
</dbReference>
<feature type="region of interest" description="Disordered" evidence="1">
    <location>
        <begin position="481"/>
        <end position="501"/>
    </location>
</feature>
<sequence>MVLVPLLQLFFSINQATNFLGTVMTYDPETNSDGIFTVALRFKTNFQTCSAYIPWECRTGDCTTVFLASHTVSNESSGEWCHREGLMILQITGNDPFQLWLNGRAWKSNINGIVSVRALTLVDPRTRSDTGKVNRSPQTTMLPVLRVPSNCPRQIRLLAFDPDGDNVQCRYGNQSQFECNPCTPPPVLTLSSSCDLSFSATNSSAEGLYAVQLVMEDSPGQPITLARGGVVTPITTATPISKIPVQFAFKVDPAVPSCTDGLYLPGFQSPTPANRAQLQASVNQVLQISIKAVAANSAISELLFSGPHNINQTRSGAGDFTLSWTPSVSQSGENHPICFVVQAVSGSNRYHSELRCVIVIVANGERRLPRAVEVSLNITNATTTPTTSPTTVAVTTAVSQPSTVTTTTPTTTPALTPPTTWRQYPNPVLSLRLPALTPPTTVVVTTTVSQPSTFLQLHPDYSSTDSTPVWVTTVSQPSTFPTTTPTNYNSMTPTTPALTPPTTMVVTTAVSSTVTTTTPTTTPALTPPTTMVVTTAVSQPSTFPPTTPTTTPALTPPTTVVVTSAVSQPSSFAPTTPITTPINTTTTPPTTPINTTTTPPFTTPLTAPPTTPLTAQLHHQLPH</sequence>
<evidence type="ECO:0000313" key="3">
    <source>
        <dbReference type="EMBL" id="KAG7496265.1"/>
    </source>
</evidence>
<evidence type="ECO:0000256" key="2">
    <source>
        <dbReference type="SAM" id="SignalP"/>
    </source>
</evidence>
<gene>
    <name evidence="3" type="ORF">JOB18_015660</name>
</gene>
<comment type="caution">
    <text evidence="3">The sequence shown here is derived from an EMBL/GenBank/DDBJ whole genome shotgun (WGS) entry which is preliminary data.</text>
</comment>
<feature type="region of interest" description="Disordered" evidence="1">
    <location>
        <begin position="397"/>
        <end position="423"/>
    </location>
</feature>
<evidence type="ECO:0000256" key="1">
    <source>
        <dbReference type="SAM" id="MobiDB-lite"/>
    </source>
</evidence>
<reference evidence="3 4" key="1">
    <citation type="journal article" date="2021" name="Sci. Rep.">
        <title>Chromosome anchoring in Senegalese sole (Solea senegalensis) reveals sex-associated markers and genome rearrangements in flatfish.</title>
        <authorList>
            <person name="Guerrero-Cozar I."/>
            <person name="Gomez-Garrido J."/>
            <person name="Berbel C."/>
            <person name="Martinez-Blanch J.F."/>
            <person name="Alioto T."/>
            <person name="Claros M.G."/>
            <person name="Gagnaire P.A."/>
            <person name="Manchado M."/>
        </authorList>
    </citation>
    <scope>NUCLEOTIDE SEQUENCE [LARGE SCALE GENOMIC DNA]</scope>
    <source>
        <strain evidence="3">Sse05_10M</strain>
    </source>
</reference>
<feature type="signal peptide" evidence="2">
    <location>
        <begin position="1"/>
        <end position="16"/>
    </location>
</feature>